<dbReference type="Proteomes" id="UP000321901">
    <property type="component" value="Unassembled WGS sequence"/>
</dbReference>
<gene>
    <name evidence="4" type="ORF">SLU01_22430</name>
</gene>
<evidence type="ECO:0000313" key="5">
    <source>
        <dbReference type="Proteomes" id="UP000321901"/>
    </source>
</evidence>
<protein>
    <recommendedName>
        <fullName evidence="3">Copper amine oxidase-like N-terminal domain-containing protein</fullName>
    </recommendedName>
</protein>
<evidence type="ECO:0000259" key="3">
    <source>
        <dbReference type="Pfam" id="PF07833"/>
    </source>
</evidence>
<dbReference type="AlphaFoldDB" id="A0A511Z905"/>
<name>A0A511Z905_9BACL</name>
<sequence>MKKIGAVALTALLAGSAWTPYAVQAKEDVVQMENEEVKDSTQFMRAAGVITNIENRENDKFVTVEDEDGMIMNFWIKDETLIFHSGTTEKMEMSKLEKGMKVEGYYDKNKPMILIYPPQTTPELFFVMDDKEPGNVKVSKFDENFLSLDNELKLNIGEDTVLLNQQGEKIEVADLKNKELVVFYTITTRSLPPQTPPTKIIALDLMSEEVPGEDIETPEVPETPETPEVPESGQVSEAVKSIIEADHYMKDGVKMIPLRLVAEELGYTVVSQPKVNGAILTKENRSFTITRGEKTYGFNKSLRKFEAAPELHEWNKTYVSEDFLEMLLGDQ</sequence>
<evidence type="ECO:0000313" key="4">
    <source>
        <dbReference type="EMBL" id="GEN83931.1"/>
    </source>
</evidence>
<dbReference type="InterPro" id="IPR012854">
    <property type="entry name" value="Cu_amine_oxidase-like_N"/>
</dbReference>
<reference evidence="4 5" key="1">
    <citation type="submission" date="2019-07" db="EMBL/GenBank/DDBJ databases">
        <title>Whole genome shotgun sequence of Sporosarcina luteola NBRC 105378.</title>
        <authorList>
            <person name="Hosoyama A."/>
            <person name="Uohara A."/>
            <person name="Ohji S."/>
            <person name="Ichikawa N."/>
        </authorList>
    </citation>
    <scope>NUCLEOTIDE SEQUENCE [LARGE SCALE GENOMIC DNA]</scope>
    <source>
        <strain evidence="4 5">NBRC 105378</strain>
    </source>
</reference>
<dbReference type="EMBL" id="BJYL01000029">
    <property type="protein sequence ID" value="GEN83931.1"/>
    <property type="molecule type" value="Genomic_DNA"/>
</dbReference>
<feature type="chain" id="PRO_5022001068" description="Copper amine oxidase-like N-terminal domain-containing protein" evidence="2">
    <location>
        <begin position="26"/>
        <end position="331"/>
    </location>
</feature>
<evidence type="ECO:0000256" key="2">
    <source>
        <dbReference type="SAM" id="SignalP"/>
    </source>
</evidence>
<keyword evidence="2" id="KW-0732">Signal</keyword>
<dbReference type="RefSeq" id="WP_170232680.1">
    <property type="nucleotide sequence ID" value="NZ_BJYL01000029.1"/>
</dbReference>
<dbReference type="InterPro" id="IPR036582">
    <property type="entry name" value="Mao_N_sf"/>
</dbReference>
<accession>A0A511Z905</accession>
<proteinExistence type="predicted"/>
<keyword evidence="5" id="KW-1185">Reference proteome</keyword>
<organism evidence="4 5">
    <name type="scientific">Sporosarcina luteola</name>
    <dbReference type="NCBI Taxonomy" id="582850"/>
    <lineage>
        <taxon>Bacteria</taxon>
        <taxon>Bacillati</taxon>
        <taxon>Bacillota</taxon>
        <taxon>Bacilli</taxon>
        <taxon>Bacillales</taxon>
        <taxon>Caryophanaceae</taxon>
        <taxon>Sporosarcina</taxon>
    </lineage>
</organism>
<dbReference type="SUPFAM" id="SSF55383">
    <property type="entry name" value="Copper amine oxidase, domain N"/>
    <property type="match status" value="1"/>
</dbReference>
<evidence type="ECO:0000256" key="1">
    <source>
        <dbReference type="SAM" id="MobiDB-lite"/>
    </source>
</evidence>
<feature type="region of interest" description="Disordered" evidence="1">
    <location>
        <begin position="214"/>
        <end position="235"/>
    </location>
</feature>
<comment type="caution">
    <text evidence="4">The sequence shown here is derived from an EMBL/GenBank/DDBJ whole genome shotgun (WGS) entry which is preliminary data.</text>
</comment>
<dbReference type="Pfam" id="PF07833">
    <property type="entry name" value="Cu_amine_oxidN1"/>
    <property type="match status" value="1"/>
</dbReference>
<dbReference type="Gene3D" id="3.30.457.10">
    <property type="entry name" value="Copper amine oxidase-like, N-terminal domain"/>
    <property type="match status" value="1"/>
</dbReference>
<feature type="signal peptide" evidence="2">
    <location>
        <begin position="1"/>
        <end position="25"/>
    </location>
</feature>
<feature type="domain" description="Copper amine oxidase-like N-terminal" evidence="3">
    <location>
        <begin position="244"/>
        <end position="329"/>
    </location>
</feature>